<gene>
    <name evidence="2" type="ORF">MNBD_ALPHA05-1322</name>
</gene>
<keyword evidence="1" id="KW-0812">Transmembrane</keyword>
<dbReference type="AlphaFoldDB" id="A0A3B0SKW3"/>
<keyword evidence="1" id="KW-1133">Transmembrane helix</keyword>
<proteinExistence type="predicted"/>
<evidence type="ECO:0000313" key="2">
    <source>
        <dbReference type="EMBL" id="VAW06891.1"/>
    </source>
</evidence>
<protein>
    <submittedName>
        <fullName evidence="2">Uncharacterized protein</fullName>
    </submittedName>
</protein>
<dbReference type="EMBL" id="UOEH01000547">
    <property type="protein sequence ID" value="VAW06891.1"/>
    <property type="molecule type" value="Genomic_DNA"/>
</dbReference>
<accession>A0A3B0SKW3</accession>
<name>A0A3B0SKW3_9ZZZZ</name>
<keyword evidence="1" id="KW-0472">Membrane</keyword>
<organism evidence="2">
    <name type="scientific">hydrothermal vent metagenome</name>
    <dbReference type="NCBI Taxonomy" id="652676"/>
    <lineage>
        <taxon>unclassified sequences</taxon>
        <taxon>metagenomes</taxon>
        <taxon>ecological metagenomes</taxon>
    </lineage>
</organism>
<sequence length="234" mass="24106">MSELAGRVIFLGVRMMNLRNTGIAVLVTGALAFGTANAAVIDFTTDNTPPVVAGNTGVFATTYTVTSNGVITNDETNVGNTCVPVLGLACERDGFGVGDDEVSTGKDPETLTVTFSTELFIKNFSVLDLFRSADTENFEIGEYSIDGGATFTAFGTMLNEVANSGASGALIVNVWALAESIIFRAPALPLDANDGLGVNDFALASLEVVPIPGAAILLLSGLAGLGFAGRKKKA</sequence>
<evidence type="ECO:0000256" key="1">
    <source>
        <dbReference type="SAM" id="Phobius"/>
    </source>
</evidence>
<reference evidence="2" key="1">
    <citation type="submission" date="2018-06" db="EMBL/GenBank/DDBJ databases">
        <authorList>
            <person name="Zhirakovskaya E."/>
        </authorList>
    </citation>
    <scope>NUCLEOTIDE SEQUENCE</scope>
</reference>
<feature type="transmembrane region" description="Helical" evidence="1">
    <location>
        <begin position="209"/>
        <end position="228"/>
    </location>
</feature>